<comment type="caution">
    <text evidence="1">The sequence shown here is derived from an EMBL/GenBank/DDBJ whole genome shotgun (WGS) entry which is preliminary data.</text>
</comment>
<organism evidence="1 2">
    <name type="scientific">Rhodoferax ferrireducens</name>
    <dbReference type="NCBI Taxonomy" id="192843"/>
    <lineage>
        <taxon>Bacteria</taxon>
        <taxon>Pseudomonadati</taxon>
        <taxon>Pseudomonadota</taxon>
        <taxon>Betaproteobacteria</taxon>
        <taxon>Burkholderiales</taxon>
        <taxon>Comamonadaceae</taxon>
        <taxon>Rhodoferax</taxon>
    </lineage>
</organism>
<sequence length="185" mass="20494">MAKTGTPLTRLALVLYRGVQGGDMGQPKLGLFRIDRQSASFLAAELHKLSELRVQLMNVMLRPPSAHESDEVFDVFLSNNPLLTKVELLRLLIDVTQSARSTFSQQKRKRSTAGKVGGRSTPKNIAAAKLKEWVDGHKPTANIRVGGVRAAARRLAQKAPSDFWNSLDDPERVIEMHLKTKLDKG</sequence>
<name>A0A1W9KS78_9BURK</name>
<proteinExistence type="predicted"/>
<dbReference type="AlphaFoldDB" id="A0A1W9KS78"/>
<protein>
    <submittedName>
        <fullName evidence="1">Uncharacterized protein</fullName>
    </submittedName>
</protein>
<dbReference type="Proteomes" id="UP000192505">
    <property type="component" value="Unassembled WGS sequence"/>
</dbReference>
<evidence type="ECO:0000313" key="2">
    <source>
        <dbReference type="Proteomes" id="UP000192505"/>
    </source>
</evidence>
<evidence type="ECO:0000313" key="1">
    <source>
        <dbReference type="EMBL" id="OQW87234.1"/>
    </source>
</evidence>
<accession>A0A1W9KS78</accession>
<gene>
    <name evidence="1" type="ORF">BWK72_13500</name>
</gene>
<reference evidence="1 2" key="1">
    <citation type="submission" date="2017-01" db="EMBL/GenBank/DDBJ databases">
        <title>Novel large sulfur bacteria in the metagenomes of groundwater-fed chemosynthetic microbial mats in the Lake Huron basin.</title>
        <authorList>
            <person name="Sharrar A.M."/>
            <person name="Flood B.E."/>
            <person name="Bailey J.V."/>
            <person name="Jones D.S."/>
            <person name="Biddanda B."/>
            <person name="Ruberg S.A."/>
            <person name="Marcus D.N."/>
            <person name="Dick G.J."/>
        </authorList>
    </citation>
    <scope>NUCLEOTIDE SEQUENCE [LARGE SCALE GENOMIC DNA]</scope>
    <source>
        <strain evidence="1">A7</strain>
    </source>
</reference>
<dbReference type="EMBL" id="MTEI01000009">
    <property type="protein sequence ID" value="OQW87234.1"/>
    <property type="molecule type" value="Genomic_DNA"/>
</dbReference>